<comment type="caution">
    <text evidence="1">The sequence shown here is derived from an EMBL/GenBank/DDBJ whole genome shotgun (WGS) entry which is preliminary data.</text>
</comment>
<dbReference type="EMBL" id="JAAALK010000282">
    <property type="protein sequence ID" value="KAG8080682.1"/>
    <property type="molecule type" value="Genomic_DNA"/>
</dbReference>
<reference evidence="1" key="1">
    <citation type="journal article" date="2021" name="bioRxiv">
        <title>Whole Genome Assembly and Annotation of Northern Wild Rice, Zizania palustris L., Supports a Whole Genome Duplication in the Zizania Genus.</title>
        <authorList>
            <person name="Haas M."/>
            <person name="Kono T."/>
            <person name="Macchietto M."/>
            <person name="Millas R."/>
            <person name="McGilp L."/>
            <person name="Shao M."/>
            <person name="Duquette J."/>
            <person name="Hirsch C.N."/>
            <person name="Kimball J."/>
        </authorList>
    </citation>
    <scope>NUCLEOTIDE SEQUENCE</scope>
    <source>
        <tissue evidence="1">Fresh leaf tissue</tissue>
    </source>
</reference>
<protein>
    <submittedName>
        <fullName evidence="1">Uncharacterized protein</fullName>
    </submittedName>
</protein>
<reference evidence="1" key="2">
    <citation type="submission" date="2021-02" db="EMBL/GenBank/DDBJ databases">
        <authorList>
            <person name="Kimball J.A."/>
            <person name="Haas M.W."/>
            <person name="Macchietto M."/>
            <person name="Kono T."/>
            <person name="Duquette J."/>
            <person name="Shao M."/>
        </authorList>
    </citation>
    <scope>NUCLEOTIDE SEQUENCE</scope>
    <source>
        <tissue evidence="1">Fresh leaf tissue</tissue>
    </source>
</reference>
<proteinExistence type="predicted"/>
<organism evidence="1 2">
    <name type="scientific">Zizania palustris</name>
    <name type="common">Northern wild rice</name>
    <dbReference type="NCBI Taxonomy" id="103762"/>
    <lineage>
        <taxon>Eukaryota</taxon>
        <taxon>Viridiplantae</taxon>
        <taxon>Streptophyta</taxon>
        <taxon>Embryophyta</taxon>
        <taxon>Tracheophyta</taxon>
        <taxon>Spermatophyta</taxon>
        <taxon>Magnoliopsida</taxon>
        <taxon>Liliopsida</taxon>
        <taxon>Poales</taxon>
        <taxon>Poaceae</taxon>
        <taxon>BOP clade</taxon>
        <taxon>Oryzoideae</taxon>
        <taxon>Oryzeae</taxon>
        <taxon>Zizaniinae</taxon>
        <taxon>Zizania</taxon>
    </lineage>
</organism>
<dbReference type="AlphaFoldDB" id="A0A8J5T6F2"/>
<name>A0A8J5T6F2_ZIZPA</name>
<dbReference type="Proteomes" id="UP000729402">
    <property type="component" value="Unassembled WGS sequence"/>
</dbReference>
<evidence type="ECO:0000313" key="1">
    <source>
        <dbReference type="EMBL" id="KAG8080682.1"/>
    </source>
</evidence>
<keyword evidence="2" id="KW-1185">Reference proteome</keyword>
<evidence type="ECO:0000313" key="2">
    <source>
        <dbReference type="Proteomes" id="UP000729402"/>
    </source>
</evidence>
<accession>A0A8J5T6F2</accession>
<gene>
    <name evidence="1" type="ORF">GUJ93_ZPchr0007g3083</name>
</gene>
<sequence length="127" mass="13822">MGLQSMPRWPMKWRGGVKMNTFNNLIRAETDAGVVAPPNLLAGRAPVRVRRLWHGREGGDAAQHRVRAAGPAAIADRRKGTREKAGRALAMQIGNEGGRGYFGHSPFSHKICSNCNIKTACALFRGC</sequence>